<sequence length="274" mass="29991">MRVLKRAAFYLLLLAIVFVAVFPFYYAIVTSLKSGTELFQAGLWPETFSLANYRNVLTEGPFLRNLVNSLIVSGAVVAVSLLLGVTAAYALARIRFRGRSVLMLAILSVSMFPQVAALAGLFEIIRALHLYNSLLALILSYMIFTLPFTIWVLTTFVRDLPVEIEEAAILDGAGPWIIVTRVFLPLMWPALATTGLLAFISAWNEFLFALTFTSTNTQRTVPVAIALLSGNSQFEIPWGNIMAASVIVTVPLVMLVLVFQRRIVSGLTAGGVKG</sequence>
<protein>
    <submittedName>
        <fullName evidence="9">Carbohydrate ABC transporter permease</fullName>
    </submittedName>
</protein>
<evidence type="ECO:0000256" key="6">
    <source>
        <dbReference type="ARBA" id="ARBA00023136"/>
    </source>
</evidence>
<keyword evidence="6 7" id="KW-0472">Membrane</keyword>
<evidence type="ECO:0000256" key="5">
    <source>
        <dbReference type="ARBA" id="ARBA00022989"/>
    </source>
</evidence>
<name>A0ABU4ZMU2_9HYPH</name>
<dbReference type="PROSITE" id="PS50928">
    <property type="entry name" value="ABC_TM1"/>
    <property type="match status" value="1"/>
</dbReference>
<feature type="domain" description="ABC transmembrane type-1" evidence="8">
    <location>
        <begin position="66"/>
        <end position="259"/>
    </location>
</feature>
<reference evidence="9 10" key="1">
    <citation type="submission" date="2023-08" db="EMBL/GenBank/DDBJ databases">
        <title>Implementing the SeqCode for naming new Mesorhizobium species isolated from Vachellia karroo root nodules.</title>
        <authorList>
            <person name="Van Lill M."/>
        </authorList>
    </citation>
    <scope>NUCLEOTIDE SEQUENCE [LARGE SCALE GENOMIC DNA]</scope>
    <source>
        <strain evidence="9 10">MSK 1335</strain>
    </source>
</reference>
<feature type="transmembrane region" description="Helical" evidence="7">
    <location>
        <begin position="101"/>
        <end position="122"/>
    </location>
</feature>
<keyword evidence="5 7" id="KW-1133">Transmembrane helix</keyword>
<gene>
    <name evidence="9" type="ORF">RFM68_19615</name>
</gene>
<keyword evidence="2 7" id="KW-0813">Transport</keyword>
<feature type="transmembrane region" description="Helical" evidence="7">
    <location>
        <begin position="70"/>
        <end position="92"/>
    </location>
</feature>
<accession>A0ABU4ZMU2</accession>
<dbReference type="Pfam" id="PF00528">
    <property type="entry name" value="BPD_transp_1"/>
    <property type="match status" value="1"/>
</dbReference>
<evidence type="ECO:0000259" key="8">
    <source>
        <dbReference type="PROSITE" id="PS50928"/>
    </source>
</evidence>
<dbReference type="InterPro" id="IPR050901">
    <property type="entry name" value="BP-dep_ABC_trans_perm"/>
</dbReference>
<dbReference type="CDD" id="cd06261">
    <property type="entry name" value="TM_PBP2"/>
    <property type="match status" value="1"/>
</dbReference>
<comment type="caution">
    <text evidence="9">The sequence shown here is derived from an EMBL/GenBank/DDBJ whole genome shotgun (WGS) entry which is preliminary data.</text>
</comment>
<dbReference type="InterPro" id="IPR035906">
    <property type="entry name" value="MetI-like_sf"/>
</dbReference>
<dbReference type="EMBL" id="JAVIJF010000014">
    <property type="protein sequence ID" value="MDX8526710.1"/>
    <property type="molecule type" value="Genomic_DNA"/>
</dbReference>
<organism evidence="9 10">
    <name type="scientific">Mesorhizobium montanum</name>
    <dbReference type="NCBI Taxonomy" id="3072323"/>
    <lineage>
        <taxon>Bacteria</taxon>
        <taxon>Pseudomonadati</taxon>
        <taxon>Pseudomonadota</taxon>
        <taxon>Alphaproteobacteria</taxon>
        <taxon>Hyphomicrobiales</taxon>
        <taxon>Phyllobacteriaceae</taxon>
        <taxon>Mesorhizobium</taxon>
    </lineage>
</organism>
<comment type="subcellular location">
    <subcellularLocation>
        <location evidence="1 7">Cell membrane</location>
        <topology evidence="1 7">Multi-pass membrane protein</topology>
    </subcellularLocation>
</comment>
<evidence type="ECO:0000256" key="1">
    <source>
        <dbReference type="ARBA" id="ARBA00004651"/>
    </source>
</evidence>
<dbReference type="PANTHER" id="PTHR32243:SF18">
    <property type="entry name" value="INNER MEMBRANE ABC TRANSPORTER PERMEASE PROTEIN YCJP"/>
    <property type="match status" value="1"/>
</dbReference>
<evidence type="ECO:0000313" key="10">
    <source>
        <dbReference type="Proteomes" id="UP001276840"/>
    </source>
</evidence>
<keyword evidence="3" id="KW-1003">Cell membrane</keyword>
<feature type="transmembrane region" description="Helical" evidence="7">
    <location>
        <begin position="178"/>
        <end position="203"/>
    </location>
</feature>
<dbReference type="Gene3D" id="1.10.3720.10">
    <property type="entry name" value="MetI-like"/>
    <property type="match status" value="1"/>
</dbReference>
<evidence type="ECO:0000256" key="2">
    <source>
        <dbReference type="ARBA" id="ARBA00022448"/>
    </source>
</evidence>
<feature type="transmembrane region" description="Helical" evidence="7">
    <location>
        <begin position="134"/>
        <end position="157"/>
    </location>
</feature>
<proteinExistence type="inferred from homology"/>
<feature type="transmembrane region" description="Helical" evidence="7">
    <location>
        <begin position="238"/>
        <end position="259"/>
    </location>
</feature>
<feature type="transmembrane region" description="Helical" evidence="7">
    <location>
        <begin position="7"/>
        <end position="28"/>
    </location>
</feature>
<dbReference type="RefSeq" id="WP_320234660.1">
    <property type="nucleotide sequence ID" value="NZ_JAVIJF010000014.1"/>
</dbReference>
<evidence type="ECO:0000256" key="4">
    <source>
        <dbReference type="ARBA" id="ARBA00022692"/>
    </source>
</evidence>
<dbReference type="PANTHER" id="PTHR32243">
    <property type="entry name" value="MALTOSE TRANSPORT SYSTEM PERMEASE-RELATED"/>
    <property type="match status" value="1"/>
</dbReference>
<dbReference type="Proteomes" id="UP001276840">
    <property type="component" value="Unassembled WGS sequence"/>
</dbReference>
<keyword evidence="4 7" id="KW-0812">Transmembrane</keyword>
<evidence type="ECO:0000256" key="7">
    <source>
        <dbReference type="RuleBase" id="RU363032"/>
    </source>
</evidence>
<dbReference type="SUPFAM" id="SSF161098">
    <property type="entry name" value="MetI-like"/>
    <property type="match status" value="1"/>
</dbReference>
<keyword evidence="10" id="KW-1185">Reference proteome</keyword>
<comment type="similarity">
    <text evidence="7">Belongs to the binding-protein-dependent transport system permease family.</text>
</comment>
<evidence type="ECO:0000313" key="9">
    <source>
        <dbReference type="EMBL" id="MDX8526710.1"/>
    </source>
</evidence>
<evidence type="ECO:0000256" key="3">
    <source>
        <dbReference type="ARBA" id="ARBA00022475"/>
    </source>
</evidence>
<dbReference type="InterPro" id="IPR000515">
    <property type="entry name" value="MetI-like"/>
</dbReference>